<dbReference type="GO" id="GO:0005085">
    <property type="term" value="F:guanyl-nucleotide exchange factor activity"/>
    <property type="evidence" value="ECO:0007669"/>
    <property type="project" value="TreeGrafter"/>
</dbReference>
<dbReference type="AlphaFoldDB" id="G5IEB7"/>
<proteinExistence type="inferred from homology"/>
<dbReference type="Pfam" id="PF01008">
    <property type="entry name" value="IF-2B"/>
    <property type="match status" value="1"/>
</dbReference>
<gene>
    <name evidence="5" type="ORF">HMPREF9473_01844</name>
</gene>
<comment type="similarity">
    <text evidence="1 4">Belongs to the eIF-2B alpha/beta/delta subunits family.</text>
</comment>
<keyword evidence="2" id="KW-0396">Initiation factor</keyword>
<keyword evidence="3" id="KW-0648">Protein biosynthesis</keyword>
<protein>
    <recommendedName>
        <fullName evidence="7">Initiation factor 2 subunit family protein</fullName>
    </recommendedName>
</protein>
<dbReference type="PANTHER" id="PTHR45860:SF1">
    <property type="entry name" value="TRANSLATION INITIATION FACTOR EIF-2B SUBUNIT ALPHA"/>
    <property type="match status" value="1"/>
</dbReference>
<comment type="caution">
    <text evidence="5">The sequence shown here is derived from an EMBL/GenBank/DDBJ whole genome shotgun (WGS) entry which is preliminary data.</text>
</comment>
<evidence type="ECO:0000256" key="4">
    <source>
        <dbReference type="RuleBase" id="RU003814"/>
    </source>
</evidence>
<evidence type="ECO:0000256" key="2">
    <source>
        <dbReference type="ARBA" id="ARBA00022540"/>
    </source>
</evidence>
<dbReference type="Gene3D" id="3.40.50.10470">
    <property type="entry name" value="Translation initiation factor eif-2b, domain 2"/>
    <property type="match status" value="1"/>
</dbReference>
<evidence type="ECO:0008006" key="7">
    <source>
        <dbReference type="Google" id="ProtNLM"/>
    </source>
</evidence>
<dbReference type="GO" id="GO:0003743">
    <property type="term" value="F:translation initiation factor activity"/>
    <property type="evidence" value="ECO:0007669"/>
    <property type="project" value="UniProtKB-KW"/>
</dbReference>
<sequence>MDLRERLTTSKEDFDDIVLGRKLGANSNISSIIHMLRDIAGQVEQGGVTGDMGRQTAFALTEYFDEMRGDSSIAVRNAIGRLMEPVRAEGLSGREFASRLVESCDAYEYESAHWNEKIVACAREVLKDVGTLMVYDYSSTVNAVLQDAEDWGRDIRVYIPESRTLDGGMPFIRNHAGSNLHFSLIPDCAMAYYVVLCDAALVGVETFCGDGGLYNTTGSLSLGILCREYGVPFYGITQFLKMDRRLSEQTPKKLEEYDMSQVLGVAGVQVEAGLDVNCVGIELVPPKYITGYMTEMGYLTPTQAAGMPSLN</sequence>
<dbReference type="InterPro" id="IPR000649">
    <property type="entry name" value="IF-2B-related"/>
</dbReference>
<name>G5IEB7_9FIRM</name>
<dbReference type="InterPro" id="IPR037171">
    <property type="entry name" value="NagB/RpiA_transferase-like"/>
</dbReference>
<dbReference type="InterPro" id="IPR051501">
    <property type="entry name" value="eIF2B_alpha/beta/delta"/>
</dbReference>
<evidence type="ECO:0000256" key="3">
    <source>
        <dbReference type="ARBA" id="ARBA00022917"/>
    </source>
</evidence>
<dbReference type="HOGENOM" id="CLU_849178_0_0_9"/>
<dbReference type="PATRIC" id="fig|742737.3.peg.1871"/>
<evidence type="ECO:0000313" key="5">
    <source>
        <dbReference type="EMBL" id="EHI60172.1"/>
    </source>
</evidence>
<dbReference type="EMBL" id="ADLN01000033">
    <property type="protein sequence ID" value="EHI60172.1"/>
    <property type="molecule type" value="Genomic_DNA"/>
</dbReference>
<evidence type="ECO:0000313" key="6">
    <source>
        <dbReference type="Proteomes" id="UP000005384"/>
    </source>
</evidence>
<dbReference type="SUPFAM" id="SSF100950">
    <property type="entry name" value="NagB/RpiA/CoA transferase-like"/>
    <property type="match status" value="1"/>
</dbReference>
<keyword evidence="6" id="KW-1185">Reference proteome</keyword>
<dbReference type="InterPro" id="IPR042529">
    <property type="entry name" value="IF_2B-like_C"/>
</dbReference>
<dbReference type="OrthoDB" id="9803436at2"/>
<evidence type="ECO:0000256" key="1">
    <source>
        <dbReference type="ARBA" id="ARBA00007251"/>
    </source>
</evidence>
<organism evidence="5 6">
    <name type="scientific">Hungatella hathewayi WAL-18680</name>
    <dbReference type="NCBI Taxonomy" id="742737"/>
    <lineage>
        <taxon>Bacteria</taxon>
        <taxon>Bacillati</taxon>
        <taxon>Bacillota</taxon>
        <taxon>Clostridia</taxon>
        <taxon>Lachnospirales</taxon>
        <taxon>Lachnospiraceae</taxon>
        <taxon>Hungatella</taxon>
    </lineage>
</organism>
<reference evidence="5 6" key="1">
    <citation type="submission" date="2011-08" db="EMBL/GenBank/DDBJ databases">
        <title>The Genome Sequence of Clostridium hathewayi WAL-18680.</title>
        <authorList>
            <consortium name="The Broad Institute Genome Sequencing Platform"/>
            <person name="Earl A."/>
            <person name="Ward D."/>
            <person name="Feldgarden M."/>
            <person name="Gevers D."/>
            <person name="Finegold S.M."/>
            <person name="Summanen P.H."/>
            <person name="Molitoris D.R."/>
            <person name="Song M."/>
            <person name="Daigneault M."/>
            <person name="Allen-Vercoe E."/>
            <person name="Young S.K."/>
            <person name="Zeng Q."/>
            <person name="Gargeya S."/>
            <person name="Fitzgerald M."/>
            <person name="Haas B."/>
            <person name="Abouelleil A."/>
            <person name="Alvarado L."/>
            <person name="Arachchi H.M."/>
            <person name="Berlin A."/>
            <person name="Brown A."/>
            <person name="Chapman S.B."/>
            <person name="Chen Z."/>
            <person name="Dunbar C."/>
            <person name="Freedman E."/>
            <person name="Gearin G."/>
            <person name="Gellesch M."/>
            <person name="Goldberg J."/>
            <person name="Griggs A."/>
            <person name="Gujja S."/>
            <person name="Heiman D."/>
            <person name="Howarth C."/>
            <person name="Larson L."/>
            <person name="Lui A."/>
            <person name="MacDonald P.J.P."/>
            <person name="Montmayeur A."/>
            <person name="Murphy C."/>
            <person name="Neiman D."/>
            <person name="Pearson M."/>
            <person name="Priest M."/>
            <person name="Roberts A."/>
            <person name="Saif S."/>
            <person name="Shea T."/>
            <person name="Shenoy N."/>
            <person name="Sisk P."/>
            <person name="Stolte C."/>
            <person name="Sykes S."/>
            <person name="Wortman J."/>
            <person name="Nusbaum C."/>
            <person name="Birren B."/>
        </authorList>
    </citation>
    <scope>NUCLEOTIDE SEQUENCE [LARGE SCALE GENOMIC DNA]</scope>
    <source>
        <strain evidence="5 6">WAL-18680</strain>
    </source>
</reference>
<dbReference type="PANTHER" id="PTHR45860">
    <property type="entry name" value="TRANSLATION INITIATION FACTOR EIF-2B SUBUNIT ALPHA"/>
    <property type="match status" value="1"/>
</dbReference>
<accession>G5IEB7</accession>
<dbReference type="RefSeq" id="WP_006779825.1">
    <property type="nucleotide sequence ID" value="NZ_CP040506.1"/>
</dbReference>
<dbReference type="Proteomes" id="UP000005384">
    <property type="component" value="Unassembled WGS sequence"/>
</dbReference>